<gene>
    <name evidence="1" type="ORF">ACFPYL_03845</name>
</gene>
<accession>A0ABW1LFL4</accession>
<evidence type="ECO:0000313" key="1">
    <source>
        <dbReference type="EMBL" id="MFC6042188.1"/>
    </source>
</evidence>
<dbReference type="RefSeq" id="WP_379150514.1">
    <property type="nucleotide sequence ID" value="NZ_JBHSRJ010000002.1"/>
</dbReference>
<dbReference type="EMBL" id="JBHSRJ010000002">
    <property type="protein sequence ID" value="MFC6042188.1"/>
    <property type="molecule type" value="Genomic_DNA"/>
</dbReference>
<organism evidence="1 2">
    <name type="scientific">Nocardioides hankookensis</name>
    <dbReference type="NCBI Taxonomy" id="443157"/>
    <lineage>
        <taxon>Bacteria</taxon>
        <taxon>Bacillati</taxon>
        <taxon>Actinomycetota</taxon>
        <taxon>Actinomycetes</taxon>
        <taxon>Propionibacteriales</taxon>
        <taxon>Nocardioidaceae</taxon>
        <taxon>Nocardioides</taxon>
    </lineage>
</organism>
<sequence>MRSTDDLREVIRAEFARLDVDDTGLTGRLEERAVAAAGGADPEAAAAVAVAVVEAAHAVVEEPDAPVVTVGDLSARGLVAAALRPRRTPRAGA</sequence>
<dbReference type="Proteomes" id="UP001596135">
    <property type="component" value="Unassembled WGS sequence"/>
</dbReference>
<name>A0ABW1LFL4_9ACTN</name>
<reference evidence="2" key="1">
    <citation type="journal article" date="2019" name="Int. J. Syst. Evol. Microbiol.">
        <title>The Global Catalogue of Microorganisms (GCM) 10K type strain sequencing project: providing services to taxonomists for standard genome sequencing and annotation.</title>
        <authorList>
            <consortium name="The Broad Institute Genomics Platform"/>
            <consortium name="The Broad Institute Genome Sequencing Center for Infectious Disease"/>
            <person name="Wu L."/>
            <person name="Ma J."/>
        </authorList>
    </citation>
    <scope>NUCLEOTIDE SEQUENCE [LARGE SCALE GENOMIC DNA]</scope>
    <source>
        <strain evidence="2">CCUG 54522</strain>
    </source>
</reference>
<keyword evidence="2" id="KW-1185">Reference proteome</keyword>
<evidence type="ECO:0000313" key="2">
    <source>
        <dbReference type="Proteomes" id="UP001596135"/>
    </source>
</evidence>
<protein>
    <submittedName>
        <fullName evidence="1">Uncharacterized protein</fullName>
    </submittedName>
</protein>
<comment type="caution">
    <text evidence="1">The sequence shown here is derived from an EMBL/GenBank/DDBJ whole genome shotgun (WGS) entry which is preliminary data.</text>
</comment>
<proteinExistence type="predicted"/>